<evidence type="ECO:0000256" key="5">
    <source>
        <dbReference type="ARBA" id="ARBA00022785"/>
    </source>
</evidence>
<evidence type="ECO:0000256" key="2">
    <source>
        <dbReference type="ARBA" id="ARBA00022598"/>
    </source>
</evidence>
<feature type="binding site" evidence="11">
    <location>
        <position position="201"/>
    </location>
    <ligand>
        <name>Zn(2+)</name>
        <dbReference type="ChEBI" id="CHEBI:29105"/>
    </ligand>
</feature>
<keyword evidence="6 11" id="KW-0862">Zinc</keyword>
<evidence type="ECO:0000256" key="6">
    <source>
        <dbReference type="ARBA" id="ARBA00022833"/>
    </source>
</evidence>
<dbReference type="SUPFAM" id="SSF52402">
    <property type="entry name" value="Adenine nucleotide alpha hydrolases-like"/>
    <property type="match status" value="1"/>
</dbReference>
<dbReference type="RefSeq" id="WP_102711535.1">
    <property type="nucleotide sequence ID" value="NZ_PJKA01000002.1"/>
</dbReference>
<comment type="catalytic activity">
    <reaction evidence="10 11">
        <text>7-carboxy-7-carbaguanine + NH4(+) + 2 ATP = 7-cyano-7-carbaguanine + 2 AMP + 2 diphosphate + 2 H(+)</text>
        <dbReference type="Rhea" id="RHEA:27982"/>
        <dbReference type="ChEBI" id="CHEBI:15378"/>
        <dbReference type="ChEBI" id="CHEBI:28938"/>
        <dbReference type="ChEBI" id="CHEBI:30616"/>
        <dbReference type="ChEBI" id="CHEBI:33019"/>
        <dbReference type="ChEBI" id="CHEBI:45075"/>
        <dbReference type="ChEBI" id="CHEBI:61036"/>
        <dbReference type="ChEBI" id="CHEBI:456215"/>
        <dbReference type="EC" id="6.3.4.20"/>
    </reaction>
</comment>
<dbReference type="PANTHER" id="PTHR42914">
    <property type="entry name" value="7-CYANO-7-DEAZAGUANINE SYNTHASE"/>
    <property type="match status" value="1"/>
</dbReference>
<dbReference type="GO" id="GO:0005524">
    <property type="term" value="F:ATP binding"/>
    <property type="evidence" value="ECO:0007669"/>
    <property type="project" value="UniProtKB-UniRule"/>
</dbReference>
<evidence type="ECO:0000313" key="13">
    <source>
        <dbReference type="Proteomes" id="UP000236000"/>
    </source>
</evidence>
<dbReference type="GO" id="GO:0008270">
    <property type="term" value="F:zinc ion binding"/>
    <property type="evidence" value="ECO:0007669"/>
    <property type="project" value="UniProtKB-UniRule"/>
</dbReference>
<dbReference type="UniPathway" id="UPA00391"/>
<keyword evidence="2 11" id="KW-0436">Ligase</keyword>
<evidence type="ECO:0000256" key="8">
    <source>
        <dbReference type="ARBA" id="ARBA00037993"/>
    </source>
</evidence>
<comment type="function">
    <text evidence="11">Catalyzes the ATP-dependent conversion of 7-carboxy-7-deazaguanine (CDG) to 7-cyano-7-deazaguanine (preQ(0)).</text>
</comment>
<dbReference type="HAMAP" id="MF_01633">
    <property type="entry name" value="QueC"/>
    <property type="match status" value="1"/>
</dbReference>
<dbReference type="GO" id="GO:0016879">
    <property type="term" value="F:ligase activity, forming carbon-nitrogen bonds"/>
    <property type="evidence" value="ECO:0007669"/>
    <property type="project" value="UniProtKB-UniRule"/>
</dbReference>
<evidence type="ECO:0000256" key="11">
    <source>
        <dbReference type="HAMAP-Rule" id="MF_01633"/>
    </source>
</evidence>
<dbReference type="NCBIfam" id="TIGR00364">
    <property type="entry name" value="7-cyano-7-deazaguanine synthase QueC"/>
    <property type="match status" value="1"/>
</dbReference>
<dbReference type="PANTHER" id="PTHR42914:SF1">
    <property type="entry name" value="7-CYANO-7-DEAZAGUANINE SYNTHASE"/>
    <property type="match status" value="1"/>
</dbReference>
<protein>
    <recommendedName>
        <fullName evidence="9 11">7-cyano-7-deazaguanine synthase</fullName>
        <ecNumber evidence="9 11">6.3.4.20</ecNumber>
    </recommendedName>
    <alternativeName>
        <fullName evidence="11">7-cyano-7-carbaguanine synthase</fullName>
    </alternativeName>
    <alternativeName>
        <fullName evidence="11">PreQ(0) synthase</fullName>
    </alternativeName>
    <alternativeName>
        <fullName evidence="11">Queuosine biosynthesis protein QueC</fullName>
    </alternativeName>
</protein>
<keyword evidence="5 11" id="KW-0671">Queuosine biosynthesis</keyword>
<reference evidence="12 13" key="1">
    <citation type="journal article" date="2017" name="BMC Genomics">
        <title>Genome sequencing of 39 Akkermansia muciniphila isolates reveals its population structure, genomic and functional diverisity, and global distribution in mammalian gut microbiotas.</title>
        <authorList>
            <person name="Guo X."/>
            <person name="Li S."/>
            <person name="Zhang J."/>
            <person name="Wu F."/>
            <person name="Li X."/>
            <person name="Wu D."/>
            <person name="Zhang M."/>
            <person name="Ou Z."/>
            <person name="Jie Z."/>
            <person name="Yan Q."/>
            <person name="Li P."/>
            <person name="Yi J."/>
            <person name="Peng Y."/>
        </authorList>
    </citation>
    <scope>NUCLEOTIDE SEQUENCE [LARGE SCALE GENOMIC DNA]</scope>
    <source>
        <strain evidence="12 13">GP24</strain>
    </source>
</reference>
<dbReference type="Pfam" id="PF06508">
    <property type="entry name" value="QueC"/>
    <property type="match status" value="1"/>
</dbReference>
<name>A0A2N8HH31_9BACT</name>
<feature type="binding site" evidence="11">
    <location>
        <position position="187"/>
    </location>
    <ligand>
        <name>Zn(2+)</name>
        <dbReference type="ChEBI" id="CHEBI:29105"/>
    </ligand>
</feature>
<keyword evidence="3 11" id="KW-0479">Metal-binding</keyword>
<feature type="binding site" evidence="11">
    <location>
        <begin position="10"/>
        <end position="20"/>
    </location>
    <ligand>
        <name>ATP</name>
        <dbReference type="ChEBI" id="CHEBI:30616"/>
    </ligand>
</feature>
<feature type="binding site" evidence="11">
    <location>
        <position position="195"/>
    </location>
    <ligand>
        <name>Zn(2+)</name>
        <dbReference type="ChEBI" id="CHEBI:29105"/>
    </ligand>
</feature>
<evidence type="ECO:0000256" key="1">
    <source>
        <dbReference type="ARBA" id="ARBA00005061"/>
    </source>
</evidence>
<evidence type="ECO:0000256" key="9">
    <source>
        <dbReference type="ARBA" id="ARBA00039149"/>
    </source>
</evidence>
<comment type="caution">
    <text evidence="12">The sequence shown here is derived from an EMBL/GenBank/DDBJ whole genome shotgun (WGS) entry which is preliminary data.</text>
</comment>
<dbReference type="OrthoDB" id="9789567at2"/>
<keyword evidence="4 11" id="KW-0547">Nucleotide-binding</keyword>
<evidence type="ECO:0000256" key="3">
    <source>
        <dbReference type="ARBA" id="ARBA00022723"/>
    </source>
</evidence>
<comment type="pathway">
    <text evidence="1 11">Purine metabolism; 7-cyano-7-deazaguanine biosynthesis.</text>
</comment>
<evidence type="ECO:0000256" key="7">
    <source>
        <dbReference type="ARBA" id="ARBA00022840"/>
    </source>
</evidence>
<comment type="cofactor">
    <cofactor evidence="11">
        <name>Zn(2+)</name>
        <dbReference type="ChEBI" id="CHEBI:29105"/>
    </cofactor>
    <text evidence="11">Binds 1 zinc ion per subunit.</text>
</comment>
<dbReference type="Proteomes" id="UP000236000">
    <property type="component" value="Unassembled WGS sequence"/>
</dbReference>
<dbReference type="EMBL" id="PJKA01000002">
    <property type="protein sequence ID" value="PNC20343.1"/>
    <property type="molecule type" value="Genomic_DNA"/>
</dbReference>
<keyword evidence="7 11" id="KW-0067">ATP-binding</keyword>
<comment type="similarity">
    <text evidence="8 11">Belongs to the QueC family.</text>
</comment>
<evidence type="ECO:0000256" key="4">
    <source>
        <dbReference type="ARBA" id="ARBA00022741"/>
    </source>
</evidence>
<feature type="binding site" evidence="11">
    <location>
        <position position="198"/>
    </location>
    <ligand>
        <name>Zn(2+)</name>
        <dbReference type="ChEBI" id="CHEBI:29105"/>
    </ligand>
</feature>
<evidence type="ECO:0000313" key="12">
    <source>
        <dbReference type="EMBL" id="PNC20343.1"/>
    </source>
</evidence>
<dbReference type="Gene3D" id="3.40.50.620">
    <property type="entry name" value="HUPs"/>
    <property type="match status" value="1"/>
</dbReference>
<dbReference type="GO" id="GO:0008616">
    <property type="term" value="P:tRNA queuosine(34) biosynthetic process"/>
    <property type="evidence" value="ECO:0007669"/>
    <property type="project" value="UniProtKB-UniRule"/>
</dbReference>
<dbReference type="CDD" id="cd01995">
    <property type="entry name" value="QueC-like"/>
    <property type="match status" value="1"/>
</dbReference>
<dbReference type="EC" id="6.3.4.20" evidence="9 11"/>
<evidence type="ECO:0000256" key="10">
    <source>
        <dbReference type="ARBA" id="ARBA00047890"/>
    </source>
</evidence>
<sequence>MDKTETAVLLSGGLDSSVALHWAHRNHRVRVALSFDYASNHAERELECAAWQAASLGIEHRVIDISAISAHLKSALLSGAEDIPDGSYDEELMKQTVVPFRNGIFLSIAAGVAESCGAQQLVIAAHSGDHSIYPDCREEFMAAMTEAVRLGTYAGLGILRPFIHTSKGGIAAMGRELGVDFSRTYSCYKGGPVHCGACSTCMERREAFREAGIPDPTVYAPAAQRPDTRD</sequence>
<dbReference type="InterPro" id="IPR018317">
    <property type="entry name" value="QueC"/>
</dbReference>
<dbReference type="InterPro" id="IPR014729">
    <property type="entry name" value="Rossmann-like_a/b/a_fold"/>
</dbReference>
<organism evidence="12 13">
    <name type="scientific">Akkermansia muciniphila</name>
    <dbReference type="NCBI Taxonomy" id="239935"/>
    <lineage>
        <taxon>Bacteria</taxon>
        <taxon>Pseudomonadati</taxon>
        <taxon>Verrucomicrobiota</taxon>
        <taxon>Verrucomicrobiia</taxon>
        <taxon>Verrucomicrobiales</taxon>
        <taxon>Akkermansiaceae</taxon>
        <taxon>Akkermansia</taxon>
    </lineage>
</organism>
<proteinExistence type="inferred from homology"/>
<gene>
    <name evidence="11 12" type="primary">queC</name>
    <name evidence="12" type="ORF">CXU22_00750</name>
</gene>
<dbReference type="AlphaFoldDB" id="A0A2N8HH31"/>
<accession>A0A2N8HH31</accession>
<dbReference type="PIRSF" id="PIRSF006293">
    <property type="entry name" value="ExsB"/>
    <property type="match status" value="1"/>
</dbReference>